<dbReference type="PROSITE" id="PS50109">
    <property type="entry name" value="HIS_KIN"/>
    <property type="match status" value="1"/>
</dbReference>
<sequence length="463" mass="52206">MRFKTTLYNFWIKLSGPPTEFPLNARIFHSVCLISFAALSYNVPFNYFIGLPKIALISLIVLLVTASLYYTSRFRNQFGTSILIANIVGLILFIFNYFLNSGLRGPTDLFFLLFLLLSIGISPANQYKIWIPVNILVVVTLNAVEYFCPETVPYTYIDRYSAFIDHMSAYVVVSILAYICTDYIRRSYESEKRSALEKSQFIVEKNQQILKQNVELERINAEKNKLMSIVAHDVRAPLASIQNFLELLTEYDLDEAERQDIKRELLNATNDTMALLSKLLNWSKSQLNGVSAHKERLNLDELLNTTLALEKSSAVRKNIKLIYDTDPTIEIFADREMMQVVFRNLIGNAIKFTPEGGRVRIGSQLSGSECIITVSDNGIGISAERQAVIFSLNVESTYGTKNEKGVGLGLLLTQEFVAAQDGKIWFESVPSDGTTFFIAIPRPPKSSQVTESDQLQLGTSDKL</sequence>
<dbReference type="InterPro" id="IPR005467">
    <property type="entry name" value="His_kinase_dom"/>
</dbReference>
<dbReference type="CDD" id="cd00082">
    <property type="entry name" value="HisKA"/>
    <property type="match status" value="1"/>
</dbReference>
<dbReference type="InterPro" id="IPR036097">
    <property type="entry name" value="HisK_dim/P_sf"/>
</dbReference>
<dbReference type="Pfam" id="PF00512">
    <property type="entry name" value="HisKA"/>
    <property type="match status" value="1"/>
</dbReference>
<dbReference type="InterPro" id="IPR003594">
    <property type="entry name" value="HATPase_dom"/>
</dbReference>
<evidence type="ECO:0000256" key="5">
    <source>
        <dbReference type="ARBA" id="ARBA00022777"/>
    </source>
</evidence>
<evidence type="ECO:0000259" key="9">
    <source>
        <dbReference type="PROSITE" id="PS50109"/>
    </source>
</evidence>
<dbReference type="SUPFAM" id="SSF47384">
    <property type="entry name" value="Homodimeric domain of signal transducing histidine kinase"/>
    <property type="match status" value="1"/>
</dbReference>
<organism evidence="10 11">
    <name type="scientific">Dyadobacter psychrophilus</name>
    <dbReference type="NCBI Taxonomy" id="651661"/>
    <lineage>
        <taxon>Bacteria</taxon>
        <taxon>Pseudomonadati</taxon>
        <taxon>Bacteroidota</taxon>
        <taxon>Cytophagia</taxon>
        <taxon>Cytophagales</taxon>
        <taxon>Spirosomataceae</taxon>
        <taxon>Dyadobacter</taxon>
    </lineage>
</organism>
<gene>
    <name evidence="10" type="ORF">SAMN05660293_00312</name>
</gene>
<dbReference type="InterPro" id="IPR050736">
    <property type="entry name" value="Sensor_HK_Regulatory"/>
</dbReference>
<dbReference type="InterPro" id="IPR003661">
    <property type="entry name" value="HisK_dim/P_dom"/>
</dbReference>
<feature type="compositionally biased region" description="Polar residues" evidence="7">
    <location>
        <begin position="445"/>
        <end position="463"/>
    </location>
</feature>
<dbReference type="Proteomes" id="UP000190897">
    <property type="component" value="Unassembled WGS sequence"/>
</dbReference>
<evidence type="ECO:0000256" key="3">
    <source>
        <dbReference type="ARBA" id="ARBA00022553"/>
    </source>
</evidence>
<feature type="transmembrane region" description="Helical" evidence="8">
    <location>
        <begin position="82"/>
        <end position="99"/>
    </location>
</feature>
<feature type="region of interest" description="Disordered" evidence="7">
    <location>
        <begin position="444"/>
        <end position="463"/>
    </location>
</feature>
<comment type="catalytic activity">
    <reaction evidence="1">
        <text>ATP + protein L-histidine = ADP + protein N-phospho-L-histidine.</text>
        <dbReference type="EC" id="2.7.13.3"/>
    </reaction>
</comment>
<dbReference type="Gene3D" id="1.10.287.130">
    <property type="match status" value="1"/>
</dbReference>
<dbReference type="SMART" id="SM00387">
    <property type="entry name" value="HATPase_c"/>
    <property type="match status" value="1"/>
</dbReference>
<protein>
    <recommendedName>
        <fullName evidence="2">histidine kinase</fullName>
        <ecNumber evidence="2">2.7.13.3</ecNumber>
    </recommendedName>
</protein>
<proteinExistence type="predicted"/>
<dbReference type="AlphaFoldDB" id="A0A1T5BGF4"/>
<evidence type="ECO:0000256" key="6">
    <source>
        <dbReference type="ARBA" id="ARBA00023012"/>
    </source>
</evidence>
<dbReference type="EC" id="2.7.13.3" evidence="2"/>
<feature type="transmembrane region" description="Helical" evidence="8">
    <location>
        <begin position="129"/>
        <end position="147"/>
    </location>
</feature>
<dbReference type="InterPro" id="IPR036890">
    <property type="entry name" value="HATPase_C_sf"/>
</dbReference>
<dbReference type="GO" id="GO:0000155">
    <property type="term" value="F:phosphorelay sensor kinase activity"/>
    <property type="evidence" value="ECO:0007669"/>
    <property type="project" value="InterPro"/>
</dbReference>
<evidence type="ECO:0000313" key="11">
    <source>
        <dbReference type="Proteomes" id="UP000190897"/>
    </source>
</evidence>
<dbReference type="OrthoDB" id="9810447at2"/>
<feature type="transmembrane region" description="Helical" evidence="8">
    <location>
        <begin position="21"/>
        <end position="41"/>
    </location>
</feature>
<evidence type="ECO:0000256" key="7">
    <source>
        <dbReference type="SAM" id="MobiDB-lite"/>
    </source>
</evidence>
<dbReference type="CDD" id="cd00075">
    <property type="entry name" value="HATPase"/>
    <property type="match status" value="1"/>
</dbReference>
<evidence type="ECO:0000256" key="1">
    <source>
        <dbReference type="ARBA" id="ARBA00000085"/>
    </source>
</evidence>
<evidence type="ECO:0000256" key="2">
    <source>
        <dbReference type="ARBA" id="ARBA00012438"/>
    </source>
</evidence>
<dbReference type="Pfam" id="PF02518">
    <property type="entry name" value="HATPase_c"/>
    <property type="match status" value="1"/>
</dbReference>
<accession>A0A1T5BGF4</accession>
<evidence type="ECO:0000256" key="4">
    <source>
        <dbReference type="ARBA" id="ARBA00022679"/>
    </source>
</evidence>
<dbReference type="STRING" id="651661.SAMN05660293_00312"/>
<reference evidence="11" key="1">
    <citation type="submission" date="2017-02" db="EMBL/GenBank/DDBJ databases">
        <authorList>
            <person name="Varghese N."/>
            <person name="Submissions S."/>
        </authorList>
    </citation>
    <scope>NUCLEOTIDE SEQUENCE [LARGE SCALE GENOMIC DNA]</scope>
    <source>
        <strain evidence="11">DSM 22270</strain>
    </source>
</reference>
<dbReference type="SMART" id="SM00388">
    <property type="entry name" value="HisKA"/>
    <property type="match status" value="1"/>
</dbReference>
<dbReference type="PANTHER" id="PTHR43711:SF31">
    <property type="entry name" value="HISTIDINE KINASE"/>
    <property type="match status" value="1"/>
</dbReference>
<dbReference type="PRINTS" id="PR00344">
    <property type="entry name" value="BCTRLSENSOR"/>
</dbReference>
<keyword evidence="8" id="KW-1133">Transmembrane helix</keyword>
<feature type="domain" description="Histidine kinase" evidence="9">
    <location>
        <begin position="229"/>
        <end position="444"/>
    </location>
</feature>
<dbReference type="Gene3D" id="3.30.565.10">
    <property type="entry name" value="Histidine kinase-like ATPase, C-terminal domain"/>
    <property type="match status" value="1"/>
</dbReference>
<feature type="transmembrane region" description="Helical" evidence="8">
    <location>
        <begin position="47"/>
        <end position="70"/>
    </location>
</feature>
<keyword evidence="6" id="KW-0902">Two-component regulatory system</keyword>
<keyword evidence="8" id="KW-0472">Membrane</keyword>
<evidence type="ECO:0000256" key="8">
    <source>
        <dbReference type="SAM" id="Phobius"/>
    </source>
</evidence>
<keyword evidence="3" id="KW-0597">Phosphoprotein</keyword>
<name>A0A1T5BGF4_9BACT</name>
<dbReference type="SUPFAM" id="SSF55874">
    <property type="entry name" value="ATPase domain of HSP90 chaperone/DNA topoisomerase II/histidine kinase"/>
    <property type="match status" value="1"/>
</dbReference>
<feature type="transmembrane region" description="Helical" evidence="8">
    <location>
        <begin position="167"/>
        <end position="184"/>
    </location>
</feature>
<keyword evidence="11" id="KW-1185">Reference proteome</keyword>
<keyword evidence="8" id="KW-0812">Transmembrane</keyword>
<dbReference type="EMBL" id="FUZA01000001">
    <property type="protein sequence ID" value="SKB46080.1"/>
    <property type="molecule type" value="Genomic_DNA"/>
</dbReference>
<dbReference type="InterPro" id="IPR004358">
    <property type="entry name" value="Sig_transdc_His_kin-like_C"/>
</dbReference>
<keyword evidence="4" id="KW-0808">Transferase</keyword>
<evidence type="ECO:0000313" key="10">
    <source>
        <dbReference type="EMBL" id="SKB46080.1"/>
    </source>
</evidence>
<keyword evidence="5 10" id="KW-0418">Kinase</keyword>
<feature type="transmembrane region" description="Helical" evidence="8">
    <location>
        <begin position="105"/>
        <end position="122"/>
    </location>
</feature>
<dbReference type="PANTHER" id="PTHR43711">
    <property type="entry name" value="TWO-COMPONENT HISTIDINE KINASE"/>
    <property type="match status" value="1"/>
</dbReference>